<dbReference type="PRINTS" id="PR00081">
    <property type="entry name" value="GDHRDH"/>
</dbReference>
<dbReference type="SUPFAM" id="SSF51735">
    <property type="entry name" value="NAD(P)-binding Rossmann-fold domains"/>
    <property type="match status" value="1"/>
</dbReference>
<dbReference type="PANTHER" id="PTHR43477">
    <property type="entry name" value="DIHYDROANTICAPSIN 7-DEHYDROGENASE"/>
    <property type="match status" value="1"/>
</dbReference>
<dbReference type="AlphaFoldDB" id="A0A160FWG0"/>
<reference evidence="4 5" key="1">
    <citation type="journal article" date="2016" name="Gene">
        <title>PacBio SMRT assembly of a complex multi-replicon genome reveals chlorocatechol degradative operon in a region of genome plasticity.</title>
        <authorList>
            <person name="Ricker N."/>
            <person name="Shen S.Y."/>
            <person name="Goordial J."/>
            <person name="Jin S."/>
            <person name="Fulthorpe R.R."/>
        </authorList>
    </citation>
    <scope>NUCLEOTIDE SEQUENCE [LARGE SCALE GENOMIC DNA]</scope>
    <source>
        <strain evidence="4 5">OLGA172</strain>
    </source>
</reference>
<feature type="domain" description="Ketoreductase" evidence="3">
    <location>
        <begin position="7"/>
        <end position="181"/>
    </location>
</feature>
<dbReference type="InterPro" id="IPR057326">
    <property type="entry name" value="KR_dom"/>
</dbReference>
<proteinExistence type="inferred from homology"/>
<evidence type="ECO:0000313" key="4">
    <source>
        <dbReference type="EMBL" id="ANB77552.1"/>
    </source>
</evidence>
<dbReference type="RefSeq" id="WP_063500757.1">
    <property type="nucleotide sequence ID" value="NZ_CP014579.1"/>
</dbReference>
<dbReference type="NCBIfam" id="NF005559">
    <property type="entry name" value="PRK07231.1"/>
    <property type="match status" value="1"/>
</dbReference>
<dbReference type="InterPro" id="IPR036291">
    <property type="entry name" value="NAD(P)-bd_dom_sf"/>
</dbReference>
<dbReference type="OrthoDB" id="9803333at2"/>
<dbReference type="FunFam" id="3.40.50.720:FF:000084">
    <property type="entry name" value="Short-chain dehydrogenase reductase"/>
    <property type="match status" value="1"/>
</dbReference>
<dbReference type="InterPro" id="IPR002347">
    <property type="entry name" value="SDR_fam"/>
</dbReference>
<evidence type="ECO:0000256" key="1">
    <source>
        <dbReference type="ARBA" id="ARBA00006484"/>
    </source>
</evidence>
<organism evidence="4 5">
    <name type="scientific">Paraburkholderia phytofirmans OLGA172</name>
    <dbReference type="NCBI Taxonomy" id="1417228"/>
    <lineage>
        <taxon>Bacteria</taxon>
        <taxon>Pseudomonadati</taxon>
        <taxon>Pseudomonadota</taxon>
        <taxon>Betaproteobacteria</taxon>
        <taxon>Burkholderiales</taxon>
        <taxon>Burkholderiaceae</taxon>
        <taxon>Paraburkholderia</taxon>
    </lineage>
</organism>
<dbReference type="EMBL" id="CP014579">
    <property type="protein sequence ID" value="ANB77552.1"/>
    <property type="molecule type" value="Genomic_DNA"/>
</dbReference>
<dbReference type="CDD" id="cd05233">
    <property type="entry name" value="SDR_c"/>
    <property type="match status" value="1"/>
</dbReference>
<sequence>MSRLLNKTAVITGGNSGIGLATAKRFVDEGAHVFIVGRRQAELDQAAAQIGKNVTAVKADVTKLEDLDRLYSIVREQRGQIDVLFANSGSIEHKTLEQITPEHYDRTFDVNVRGLIFTVQKALPLLREGSSVILTSSIAGVLGLEAHDTYSAAKAAVRSLARTWTVELKGRGIRVNAISPGAIDTPIIESQVTTPAEADALRAKFASVTPLGRVGRPEELAAAVLFLASEDSSYVAGIELFVDGGLAQV</sequence>
<keyword evidence="2" id="KW-0560">Oxidoreductase</keyword>
<dbReference type="GO" id="GO:0016491">
    <property type="term" value="F:oxidoreductase activity"/>
    <property type="evidence" value="ECO:0007669"/>
    <property type="project" value="UniProtKB-KW"/>
</dbReference>
<gene>
    <name evidence="4" type="ORF">AYM40_28105</name>
</gene>
<comment type="similarity">
    <text evidence="1">Belongs to the short-chain dehydrogenases/reductases (SDR) family.</text>
</comment>
<dbReference type="Proteomes" id="UP000076852">
    <property type="component" value="Chromosome 2"/>
</dbReference>
<keyword evidence="5" id="KW-1185">Reference proteome</keyword>
<dbReference type="PANTHER" id="PTHR43477:SF1">
    <property type="entry name" value="DIHYDROANTICAPSIN 7-DEHYDROGENASE"/>
    <property type="match status" value="1"/>
</dbReference>
<dbReference type="Gene3D" id="3.40.50.720">
    <property type="entry name" value="NAD(P)-binding Rossmann-like Domain"/>
    <property type="match status" value="1"/>
</dbReference>
<dbReference type="KEGG" id="buz:AYM40_28105"/>
<protein>
    <submittedName>
        <fullName evidence="4">Oxidoreductase</fullName>
    </submittedName>
</protein>
<dbReference type="Pfam" id="PF13561">
    <property type="entry name" value="adh_short_C2"/>
    <property type="match status" value="1"/>
</dbReference>
<evidence type="ECO:0000256" key="2">
    <source>
        <dbReference type="ARBA" id="ARBA00023002"/>
    </source>
</evidence>
<evidence type="ECO:0000259" key="3">
    <source>
        <dbReference type="SMART" id="SM00822"/>
    </source>
</evidence>
<evidence type="ECO:0000313" key="5">
    <source>
        <dbReference type="Proteomes" id="UP000076852"/>
    </source>
</evidence>
<name>A0A160FWG0_9BURK</name>
<dbReference type="STRING" id="1804984.AYM40_28105"/>
<accession>A0A160FWG0</accession>
<dbReference type="InterPro" id="IPR051122">
    <property type="entry name" value="SDR_DHRS6-like"/>
</dbReference>
<dbReference type="SMART" id="SM00822">
    <property type="entry name" value="PKS_KR"/>
    <property type="match status" value="1"/>
</dbReference>